<dbReference type="SUPFAM" id="SSF101967">
    <property type="entry name" value="Adhesin YadA, collagen-binding domain"/>
    <property type="match status" value="1"/>
</dbReference>
<dbReference type="Gene3D" id="2.150.10.10">
    <property type="entry name" value="Serralysin-like metalloprotease, C-terminal"/>
    <property type="match status" value="2"/>
</dbReference>
<dbReference type="CDD" id="cd12820">
    <property type="entry name" value="LbR_YadA-like"/>
    <property type="match status" value="1"/>
</dbReference>
<evidence type="ECO:0000256" key="1">
    <source>
        <dbReference type="SAM" id="Coils"/>
    </source>
</evidence>
<evidence type="ECO:0000259" key="3">
    <source>
        <dbReference type="PROSITE" id="PS51688"/>
    </source>
</evidence>
<keyword evidence="5" id="KW-1185">Reference proteome</keyword>
<feature type="signal peptide" evidence="2">
    <location>
        <begin position="1"/>
        <end position="18"/>
    </location>
</feature>
<dbReference type="Proteomes" id="UP000282184">
    <property type="component" value="Unassembled WGS sequence"/>
</dbReference>
<keyword evidence="1" id="KW-0175">Coiled coil</keyword>
<accession>A0A431TV19</accession>
<evidence type="ECO:0000256" key="2">
    <source>
        <dbReference type="SAM" id="SignalP"/>
    </source>
</evidence>
<feature type="domain" description="Peptidase S74" evidence="3">
    <location>
        <begin position="258"/>
        <end position="350"/>
    </location>
</feature>
<sequence>MRFTFTCLAVLSTLVAHAQTGVGIGTTTPQAPLHVAEGNVVFSATGDVPGTDPAPPLSGLGRRLMWLPDRAAFRVGYVSSTQWDTNNIGRYSFAAGYNSTASGYSAVALGNSASAQGEQSLAIHGTAGSDGSVAIGQGSEARSMYGVAIGISSLSMNMGSITIGPSITRGQFATAIGLQNSASGQYSTAIGKNARTNVKKGAMVLGDASATFSSDSVYATADNQMSMRFVGGYKLYTALNLSTGVQVAAGGGSWTNISDQRKKENFRPVDAEQVLRKVATLPITEWNYKTQPPTQRHLGPMAQDFYAAFRLDGLGADTTINSLDIDGVNMLAIQALEKRTARLQQENEQLRAQLRQKDEQLATQLQLLNQRLAALEQVGSTAPGRPRKSPTRAVATN</sequence>
<dbReference type="EMBL" id="RXOF01000022">
    <property type="protein sequence ID" value="RTQ45112.1"/>
    <property type="molecule type" value="Genomic_DNA"/>
</dbReference>
<evidence type="ECO:0000313" key="4">
    <source>
        <dbReference type="EMBL" id="RTQ45112.1"/>
    </source>
</evidence>
<dbReference type="InterPro" id="IPR008640">
    <property type="entry name" value="Adhesin_Head_dom"/>
</dbReference>
<dbReference type="Pfam" id="PF13884">
    <property type="entry name" value="Peptidase_S74"/>
    <property type="match status" value="1"/>
</dbReference>
<protein>
    <recommendedName>
        <fullName evidence="3">Peptidase S74 domain-containing protein</fullName>
    </recommendedName>
</protein>
<proteinExistence type="predicted"/>
<dbReference type="InterPro" id="IPR011049">
    <property type="entry name" value="Serralysin-like_metalloprot_C"/>
</dbReference>
<dbReference type="RefSeq" id="WP_126696226.1">
    <property type="nucleotide sequence ID" value="NZ_RXOF01000022.1"/>
</dbReference>
<dbReference type="Pfam" id="PF05658">
    <property type="entry name" value="YadA_head"/>
    <property type="match status" value="3"/>
</dbReference>
<dbReference type="InterPro" id="IPR030392">
    <property type="entry name" value="S74_ICA"/>
</dbReference>
<keyword evidence="2" id="KW-0732">Signal</keyword>
<reference evidence="4 5" key="1">
    <citation type="submission" date="2018-12" db="EMBL/GenBank/DDBJ databases">
        <title>Hymenobacter gummosus sp. nov., isolated from a spring.</title>
        <authorList>
            <person name="Nie L."/>
        </authorList>
    </citation>
    <scope>NUCLEOTIDE SEQUENCE [LARGE SCALE GENOMIC DNA]</scope>
    <source>
        <strain evidence="4 5">KCTC 52166</strain>
    </source>
</reference>
<gene>
    <name evidence="4" type="ORF">EJV47_26440</name>
</gene>
<comment type="caution">
    <text evidence="4">The sequence shown here is derived from an EMBL/GenBank/DDBJ whole genome shotgun (WGS) entry which is preliminary data.</text>
</comment>
<dbReference type="PROSITE" id="PS51688">
    <property type="entry name" value="ICA"/>
    <property type="match status" value="1"/>
</dbReference>
<feature type="chain" id="PRO_5019529725" description="Peptidase S74 domain-containing protein" evidence="2">
    <location>
        <begin position="19"/>
        <end position="397"/>
    </location>
</feature>
<name>A0A431TV19_9BACT</name>
<dbReference type="GO" id="GO:0019867">
    <property type="term" value="C:outer membrane"/>
    <property type="evidence" value="ECO:0007669"/>
    <property type="project" value="InterPro"/>
</dbReference>
<feature type="coiled-coil region" evidence="1">
    <location>
        <begin position="333"/>
        <end position="378"/>
    </location>
</feature>
<evidence type="ECO:0000313" key="5">
    <source>
        <dbReference type="Proteomes" id="UP000282184"/>
    </source>
</evidence>
<organism evidence="4 5">
    <name type="scientific">Hymenobacter gummosus</name>
    <dbReference type="NCBI Taxonomy" id="1776032"/>
    <lineage>
        <taxon>Bacteria</taxon>
        <taxon>Pseudomonadati</taxon>
        <taxon>Bacteroidota</taxon>
        <taxon>Cytophagia</taxon>
        <taxon>Cytophagales</taxon>
        <taxon>Hymenobacteraceae</taxon>
        <taxon>Hymenobacter</taxon>
    </lineage>
</organism>
<dbReference type="AlphaFoldDB" id="A0A431TV19"/>
<dbReference type="OrthoDB" id="925207at2"/>